<evidence type="ECO:0000256" key="1">
    <source>
        <dbReference type="SAM" id="MobiDB-lite"/>
    </source>
</evidence>
<keyword evidence="4" id="KW-1185">Reference proteome</keyword>
<dbReference type="InterPro" id="IPR036188">
    <property type="entry name" value="FAD/NAD-bd_sf"/>
</dbReference>
<dbReference type="PRINTS" id="PR00368">
    <property type="entry name" value="FADPNR"/>
</dbReference>
<dbReference type="AlphaFoldDB" id="A0A7W9CKD3"/>
<dbReference type="RefSeq" id="WP_343060423.1">
    <property type="nucleotide sequence ID" value="NZ_JACHOR010000005.1"/>
</dbReference>
<feature type="domain" description="FAD-dependent urate hydroxylase HpyO/Asp monooxygenase CreE-like FAD/NAD(P)-binding" evidence="2">
    <location>
        <begin position="35"/>
        <end position="174"/>
    </location>
</feature>
<organism evidence="3 4">
    <name type="scientific">Brevundimonas variabilis</name>
    <dbReference type="NCBI Taxonomy" id="74312"/>
    <lineage>
        <taxon>Bacteria</taxon>
        <taxon>Pseudomonadati</taxon>
        <taxon>Pseudomonadota</taxon>
        <taxon>Alphaproteobacteria</taxon>
        <taxon>Caulobacterales</taxon>
        <taxon>Caulobacteraceae</taxon>
        <taxon>Brevundimonas</taxon>
    </lineage>
</organism>
<dbReference type="EMBL" id="JACHOR010000005">
    <property type="protein sequence ID" value="MBB5747232.1"/>
    <property type="molecule type" value="Genomic_DNA"/>
</dbReference>
<dbReference type="Pfam" id="PF13454">
    <property type="entry name" value="NAD_binding_9"/>
    <property type="match status" value="1"/>
</dbReference>
<evidence type="ECO:0000259" key="2">
    <source>
        <dbReference type="Pfam" id="PF13454"/>
    </source>
</evidence>
<evidence type="ECO:0000313" key="3">
    <source>
        <dbReference type="EMBL" id="MBB5747232.1"/>
    </source>
</evidence>
<comment type="caution">
    <text evidence="3">The sequence shown here is derived from an EMBL/GenBank/DDBJ whole genome shotgun (WGS) entry which is preliminary data.</text>
</comment>
<dbReference type="PRINTS" id="PR00411">
    <property type="entry name" value="PNDRDTASEI"/>
</dbReference>
<evidence type="ECO:0000313" key="4">
    <source>
        <dbReference type="Proteomes" id="UP000545037"/>
    </source>
</evidence>
<dbReference type="PANTHER" id="PTHR40254">
    <property type="entry name" value="BLR0577 PROTEIN"/>
    <property type="match status" value="1"/>
</dbReference>
<protein>
    <submittedName>
        <fullName evidence="3">Putative NAD(P)/FAD-binding protein YdhS</fullName>
    </submittedName>
</protein>
<dbReference type="InterPro" id="IPR038732">
    <property type="entry name" value="HpyO/CreE_NAD-binding"/>
</dbReference>
<dbReference type="Proteomes" id="UP000545037">
    <property type="component" value="Unassembled WGS sequence"/>
</dbReference>
<sequence>MTKERIGHPPHPFDPARDPVHKRSKQGDSVGGAVVIVGGGYSGAMLAARLAERGVASALIDRGGDFGRGVAYATLFEGHLLNVRSARMSAVDGDPGHFVRWLETHRPDHADPDGFAPRRVFGDYVQHRLATVDAACPGLITRITGTVAAIGTDAVVLEDGRRLKARAVVLATGNPAPRTAPAGASERVIADPWAPGALERIGAEDDVLIIGTGLTMVDMLLMLEGRGWRGRATALSRRGLMPRAHGPRPDVPAPLEAGLLEGPLSGRLALARTVAGREGWRSLMETLRPLTADAWQAADPAIRGRIVRHLRPWWDVHRHRIAGSIAGALERLKADDRLTMTAGRVVAIRPGAASVSLDWTPRHGPARPALTADWLIDCSGPGHDPARDGLTGPLLASGRARMDALRLGLDLDDQGRVLDAEGRADDRLFVLGPPARAAFWETIAVPDIRKRIEAVAAALQ</sequence>
<proteinExistence type="predicted"/>
<dbReference type="SUPFAM" id="SSF51905">
    <property type="entry name" value="FAD/NAD(P)-binding domain"/>
    <property type="match status" value="1"/>
</dbReference>
<reference evidence="3 4" key="1">
    <citation type="submission" date="2020-08" db="EMBL/GenBank/DDBJ databases">
        <title>Genomic Encyclopedia of Type Strains, Phase IV (KMG-IV): sequencing the most valuable type-strain genomes for metagenomic binning, comparative biology and taxonomic classification.</title>
        <authorList>
            <person name="Goeker M."/>
        </authorList>
    </citation>
    <scope>NUCLEOTIDE SEQUENCE [LARGE SCALE GENOMIC DNA]</scope>
    <source>
        <strain evidence="3 4">DSM 4737</strain>
    </source>
</reference>
<feature type="region of interest" description="Disordered" evidence="1">
    <location>
        <begin position="1"/>
        <end position="28"/>
    </location>
</feature>
<name>A0A7W9CKD3_9CAUL</name>
<dbReference type="Gene3D" id="3.50.50.60">
    <property type="entry name" value="FAD/NAD(P)-binding domain"/>
    <property type="match status" value="1"/>
</dbReference>
<accession>A0A7W9CKD3</accession>
<gene>
    <name evidence="3" type="ORF">GGR13_002853</name>
</gene>
<dbReference type="InterPro" id="IPR052189">
    <property type="entry name" value="L-asp_N-monooxygenase_NS-form"/>
</dbReference>
<dbReference type="PANTHER" id="PTHR40254:SF1">
    <property type="entry name" value="BLR0577 PROTEIN"/>
    <property type="match status" value="1"/>
</dbReference>